<dbReference type="EMBL" id="AB173356">
    <property type="protein sequence ID" value="BAE90418.1"/>
    <property type="molecule type" value="mRNA"/>
</dbReference>
<sequence length="53" mass="6474">MLNTLSTEHMFNSELIGKTYKILFLFCFWQDFFLNHEFFLTCNNREQLSLFSL</sequence>
<reference evidence="1" key="1">
    <citation type="journal article" date="2007" name="PLoS Biol.">
        <title>Rate of evolution in brain-expressed genes in humans and other primates.</title>
        <authorList>
            <person name="Wang H.-Y."/>
            <person name="Chien H.-C."/>
            <person name="Osada N."/>
            <person name="Hashimoto K."/>
            <person name="Sugano S."/>
            <person name="Gojobori T."/>
            <person name="Chou C.-K."/>
            <person name="Tsai S.-F."/>
            <person name="Wu C.-I."/>
            <person name="Shen C.-K.J."/>
        </authorList>
    </citation>
    <scope>NUCLEOTIDE SEQUENCE</scope>
</reference>
<accession>I7GMH6</accession>
<dbReference type="OMA" id="EYFLNCE"/>
<name>I7GMH6_MACFA</name>
<dbReference type="VEuPathDB" id="HostDB:ENSMFAG00000027983"/>
<protein>
    <submittedName>
        <fullName evidence="1">Macaca fascicularis brain cDNA, clone: QflA-22218</fullName>
    </submittedName>
</protein>
<organism evidence="1">
    <name type="scientific">Macaca fascicularis</name>
    <name type="common">Crab-eating macaque</name>
    <name type="synonym">Cynomolgus monkey</name>
    <dbReference type="NCBI Taxonomy" id="9541"/>
    <lineage>
        <taxon>Eukaryota</taxon>
        <taxon>Metazoa</taxon>
        <taxon>Chordata</taxon>
        <taxon>Craniata</taxon>
        <taxon>Vertebrata</taxon>
        <taxon>Euteleostomi</taxon>
        <taxon>Mammalia</taxon>
        <taxon>Eutheria</taxon>
        <taxon>Euarchontoglires</taxon>
        <taxon>Primates</taxon>
        <taxon>Haplorrhini</taxon>
        <taxon>Catarrhini</taxon>
        <taxon>Cercopithecidae</taxon>
        <taxon>Cercopithecinae</taxon>
        <taxon>Macaca</taxon>
    </lineage>
</organism>
<proteinExistence type="evidence at transcript level"/>
<dbReference type="AlphaFoldDB" id="I7GMH6"/>
<evidence type="ECO:0000313" key="1">
    <source>
        <dbReference type="EMBL" id="BAE90418.1"/>
    </source>
</evidence>